<feature type="transmembrane region" description="Helical" evidence="1">
    <location>
        <begin position="58"/>
        <end position="77"/>
    </location>
</feature>
<dbReference type="Proteomes" id="UP001558652">
    <property type="component" value="Unassembled WGS sequence"/>
</dbReference>
<evidence type="ECO:0000256" key="2">
    <source>
        <dbReference type="SAM" id="SignalP"/>
    </source>
</evidence>
<evidence type="ECO:0000313" key="4">
    <source>
        <dbReference type="Proteomes" id="UP001558652"/>
    </source>
</evidence>
<keyword evidence="2" id="KW-0732">Signal</keyword>
<feature type="signal peptide" evidence="2">
    <location>
        <begin position="1"/>
        <end position="42"/>
    </location>
</feature>
<keyword evidence="1" id="KW-0812">Transmembrane</keyword>
<keyword evidence="4" id="KW-1185">Reference proteome</keyword>
<organism evidence="3 4">
    <name type="scientific">Ranatra chinensis</name>
    <dbReference type="NCBI Taxonomy" id="642074"/>
    <lineage>
        <taxon>Eukaryota</taxon>
        <taxon>Metazoa</taxon>
        <taxon>Ecdysozoa</taxon>
        <taxon>Arthropoda</taxon>
        <taxon>Hexapoda</taxon>
        <taxon>Insecta</taxon>
        <taxon>Pterygota</taxon>
        <taxon>Neoptera</taxon>
        <taxon>Paraneoptera</taxon>
        <taxon>Hemiptera</taxon>
        <taxon>Heteroptera</taxon>
        <taxon>Panheteroptera</taxon>
        <taxon>Nepomorpha</taxon>
        <taxon>Nepidae</taxon>
        <taxon>Ranatrinae</taxon>
        <taxon>Ranatra</taxon>
    </lineage>
</organism>
<dbReference type="AlphaFoldDB" id="A0ABD0YUZ6"/>
<proteinExistence type="predicted"/>
<keyword evidence="1" id="KW-0472">Membrane</keyword>
<sequence length="312" mass="34331">MEGMSCARRGGGIGGGGLQVSSHMWLTQLTWLFIAAASSVLAAPPKIPPQDIKSQKDGKLHVPISVVSCFLFWYYMFRRLDAIFSLSDWVITVQLVQRGDPVVLAHTTLVGRAKEAVMSAFLRAEKDGVSTSRRISAMAQKTGRRVLATVAWKRKEVTSAVKELVETALSASVRTPSCVRGSETSAARGGLESSWKKEAGPCLRKHKRSLETVETELTETLLDFRRHAAGAMAALDKCWARQTSTPPDKQCLSRVQTEVTAALAALPYYNVHHLVKAKTIFKHSLKSIEECLSKFQEKMSEVLKLTAQIKTC</sequence>
<gene>
    <name evidence="3" type="ORF">AAG570_006668</name>
</gene>
<dbReference type="EMBL" id="JBFDAA010000002">
    <property type="protein sequence ID" value="KAL1139690.1"/>
    <property type="molecule type" value="Genomic_DNA"/>
</dbReference>
<evidence type="ECO:0000256" key="1">
    <source>
        <dbReference type="SAM" id="Phobius"/>
    </source>
</evidence>
<comment type="caution">
    <text evidence="3">The sequence shown here is derived from an EMBL/GenBank/DDBJ whole genome shotgun (WGS) entry which is preliminary data.</text>
</comment>
<reference evidence="3 4" key="1">
    <citation type="submission" date="2024-07" db="EMBL/GenBank/DDBJ databases">
        <title>Chromosome-level genome assembly of the water stick insect Ranatra chinensis (Heteroptera: Nepidae).</title>
        <authorList>
            <person name="Liu X."/>
        </authorList>
    </citation>
    <scope>NUCLEOTIDE SEQUENCE [LARGE SCALE GENOMIC DNA]</scope>
    <source>
        <strain evidence="3">Cailab_2021Rc</strain>
        <tissue evidence="3">Muscle</tissue>
    </source>
</reference>
<protein>
    <submittedName>
        <fullName evidence="3">Uncharacterized protein</fullName>
    </submittedName>
</protein>
<keyword evidence="1" id="KW-1133">Transmembrane helix</keyword>
<accession>A0ABD0YUZ6</accession>
<name>A0ABD0YUZ6_9HEMI</name>
<evidence type="ECO:0000313" key="3">
    <source>
        <dbReference type="EMBL" id="KAL1139690.1"/>
    </source>
</evidence>
<feature type="chain" id="PRO_5044810980" evidence="2">
    <location>
        <begin position="43"/>
        <end position="312"/>
    </location>
</feature>